<evidence type="ECO:0000313" key="4">
    <source>
        <dbReference type="Proteomes" id="UP000011777"/>
    </source>
</evidence>
<organism evidence="3 4">
    <name type="scientific">Candida maltosa (strain Xu316)</name>
    <name type="common">Yeast</name>
    <dbReference type="NCBI Taxonomy" id="1245528"/>
    <lineage>
        <taxon>Eukaryota</taxon>
        <taxon>Fungi</taxon>
        <taxon>Dikarya</taxon>
        <taxon>Ascomycota</taxon>
        <taxon>Saccharomycotina</taxon>
        <taxon>Pichiomycetes</taxon>
        <taxon>Debaryomycetaceae</taxon>
        <taxon>Candida/Lodderomyces clade</taxon>
        <taxon>Candida</taxon>
    </lineage>
</organism>
<accession>M3K0Z9</accession>
<dbReference type="Proteomes" id="UP000011777">
    <property type="component" value="Unassembled WGS sequence"/>
</dbReference>
<feature type="region of interest" description="Disordered" evidence="2">
    <location>
        <begin position="79"/>
        <end position="108"/>
    </location>
</feature>
<dbReference type="EMBL" id="AOGT01001130">
    <property type="protein sequence ID" value="EMG48399.1"/>
    <property type="molecule type" value="Genomic_DNA"/>
</dbReference>
<dbReference type="Gene3D" id="3.40.1280.10">
    <property type="match status" value="1"/>
</dbReference>
<dbReference type="InterPro" id="IPR029028">
    <property type="entry name" value="Alpha/beta_knot_MTases"/>
</dbReference>
<evidence type="ECO:0000313" key="3">
    <source>
        <dbReference type="EMBL" id="EMG48399.1"/>
    </source>
</evidence>
<dbReference type="OrthoDB" id="361029at2759"/>
<dbReference type="InterPro" id="IPR029026">
    <property type="entry name" value="tRNA_m1G_MTases_N"/>
</dbReference>
<evidence type="ECO:0000256" key="2">
    <source>
        <dbReference type="SAM" id="MobiDB-lite"/>
    </source>
</evidence>
<evidence type="ECO:0008006" key="5">
    <source>
        <dbReference type="Google" id="ProtNLM"/>
    </source>
</evidence>
<gene>
    <name evidence="3" type="ORF">G210_1038</name>
</gene>
<keyword evidence="4" id="KW-1185">Reference proteome</keyword>
<dbReference type="PANTHER" id="PTHR12150">
    <property type="entry name" value="CLASS IV SAM-BINDING METHYLTRANSFERASE-RELATED"/>
    <property type="match status" value="1"/>
</dbReference>
<dbReference type="InterPro" id="IPR003750">
    <property type="entry name" value="Put_MeTrfase-C9orf114-like"/>
</dbReference>
<evidence type="ECO:0000256" key="1">
    <source>
        <dbReference type="ARBA" id="ARBA00009841"/>
    </source>
</evidence>
<comment type="caution">
    <text evidence="3">The sequence shown here is derived from an EMBL/GenBank/DDBJ whole genome shotgun (WGS) entry which is preliminary data.</text>
</comment>
<proteinExistence type="inferred from homology"/>
<dbReference type="OMA" id="MQNNEVY"/>
<protein>
    <recommendedName>
        <fullName evidence="5">Methyltransferase</fullName>
    </recommendedName>
</protein>
<dbReference type="AlphaFoldDB" id="M3K0Z9"/>
<comment type="similarity">
    <text evidence="1">Belongs to the class IV-like SAM-binding methyltransferase superfamily.</text>
</comment>
<dbReference type="PANTHER" id="PTHR12150:SF13">
    <property type="entry name" value="METHYLTRANSFERASE C9ORF114-RELATED"/>
    <property type="match status" value="1"/>
</dbReference>
<dbReference type="eggNOG" id="KOG3925">
    <property type="taxonomic scope" value="Eukaryota"/>
</dbReference>
<reference evidence="3 4" key="1">
    <citation type="submission" date="2013-02" db="EMBL/GenBank/DDBJ databases">
        <title>Genome sequence of Candida maltosa Xu316, a potential industrial strain for xylitol and ethanol production.</title>
        <authorList>
            <person name="Yu J."/>
            <person name="Wang Q."/>
            <person name="Geng X."/>
            <person name="Bao W."/>
            <person name="He P."/>
            <person name="Cai J."/>
        </authorList>
    </citation>
    <scope>NUCLEOTIDE SEQUENCE [LARGE SCALE GENOMIC DNA]</scope>
    <source>
        <strain evidence="4">Xu316</strain>
    </source>
</reference>
<feature type="compositionally biased region" description="Basic and acidic residues" evidence="2">
    <location>
        <begin position="96"/>
        <end position="105"/>
    </location>
</feature>
<dbReference type="SUPFAM" id="SSF75217">
    <property type="entry name" value="alpha/beta knot"/>
    <property type="match status" value="1"/>
</dbReference>
<dbReference type="HOGENOM" id="CLU_061859_0_0_1"/>
<feature type="region of interest" description="Disordered" evidence="2">
    <location>
        <begin position="1"/>
        <end position="24"/>
    </location>
</feature>
<name>M3K0Z9_CANMX</name>
<sequence length="360" mass="40507">MAKRKSTESEPLPTKKPTKSNPETSLTICIPSTVISSKNAYNLQQITSIVYQIARAACTYKVAEIVVFDVPKDTTAKEEQKVTSSGKVVFGDDDEPKNNNKKEEDEKPEDGLLVASLLQFFITPPYLVKTMFSAHLNKNFKNILPKFKYAFKLPKITTLPFMQNNEVYKDFKEGMIIPRETPLIKKKNKKVKADHKITVSKYVNIGEKEPLKLEIKREIPIYSRVTVDLKNKTIVSPLQAYGVIGHKAAFGYHVRMVSEFNKIFTQSPIADGYSSTVFVNAGDYFGKGEVELSEHKESNGNVLMIISSMKELQVAFKNDTSNVFESIKDVKELFDCKLSIPNGCRIEDAVMIGLTKLVDV</sequence>
<dbReference type="STRING" id="1245528.M3K0Z9"/>
<dbReference type="Pfam" id="PF02598">
    <property type="entry name" value="Methyltrn_RNA_3"/>
    <property type="match status" value="1"/>
</dbReference>